<sequence length="237" mass="26703">MNQEINPITEEAIQAIMEKHKRTISMFIHELRNPLSLIKGTLQYIEMKHPETKDYKYWNQIFELINDMEKMISDASLLNSCTTLNIQESNLLSLIQDLVDNYMPQAVNQKKQLYIKASPECEQSISSYPCDATKIKQAISNLLKNALEATNEGNYIEVLINIDSTSAHPLLSIQINNNGKPIPEDEIDEIFKPFVTHKKGGTGIGLALAKFIIENHLGSIRVSSSDALTSFTILLPL</sequence>
<dbReference type="PANTHER" id="PTHR43547">
    <property type="entry name" value="TWO-COMPONENT HISTIDINE KINASE"/>
    <property type="match status" value="1"/>
</dbReference>
<evidence type="ECO:0000256" key="4">
    <source>
        <dbReference type="ARBA" id="ARBA00022777"/>
    </source>
</evidence>
<reference evidence="8" key="1">
    <citation type="submission" date="2015-09" db="EMBL/GenBank/DDBJ databases">
        <authorList>
            <person name="Wibberg D."/>
        </authorList>
    </citation>
    <scope>NUCLEOTIDE SEQUENCE [LARGE SCALE GENOMIC DNA]</scope>
    <source>
        <strain evidence="8">SD1D</strain>
    </source>
</reference>
<keyword evidence="8" id="KW-1185">Reference proteome</keyword>
<evidence type="ECO:0000313" key="7">
    <source>
        <dbReference type="EMBL" id="CUH91618.1"/>
    </source>
</evidence>
<dbReference type="SMART" id="SM00387">
    <property type="entry name" value="HATPase_c"/>
    <property type="match status" value="1"/>
</dbReference>
<dbReference type="RefSeq" id="WP_058257074.1">
    <property type="nucleotide sequence ID" value="NZ_DUPS01000020.1"/>
</dbReference>
<comment type="catalytic activity">
    <reaction evidence="1">
        <text>ATP + protein L-histidine = ADP + protein N-phospho-L-histidine.</text>
        <dbReference type="EC" id="2.7.13.3"/>
    </reaction>
</comment>
<dbReference type="PANTHER" id="PTHR43547:SF2">
    <property type="entry name" value="HYBRID SIGNAL TRANSDUCTION HISTIDINE KINASE C"/>
    <property type="match status" value="1"/>
</dbReference>
<dbReference type="OrthoDB" id="9815750at2"/>
<keyword evidence="5" id="KW-0902">Two-component regulatory system</keyword>
<dbReference type="CDD" id="cd00082">
    <property type="entry name" value="HisKA"/>
    <property type="match status" value="1"/>
</dbReference>
<dbReference type="SUPFAM" id="SSF47384">
    <property type="entry name" value="Homodimeric domain of signal transducing histidine kinase"/>
    <property type="match status" value="1"/>
</dbReference>
<evidence type="ECO:0000256" key="5">
    <source>
        <dbReference type="ARBA" id="ARBA00023012"/>
    </source>
</evidence>
<dbReference type="Gene3D" id="1.10.287.130">
    <property type="match status" value="1"/>
</dbReference>
<evidence type="ECO:0000313" key="8">
    <source>
        <dbReference type="Proteomes" id="UP000196053"/>
    </source>
</evidence>
<dbReference type="Pfam" id="PF02518">
    <property type="entry name" value="HATPase_c"/>
    <property type="match status" value="1"/>
</dbReference>
<protein>
    <recommendedName>
        <fullName evidence="2">histidine kinase</fullName>
        <ecNumber evidence="2">2.7.13.3</ecNumber>
    </recommendedName>
</protein>
<dbReference type="EMBL" id="LN879430">
    <property type="protein sequence ID" value="CUH91618.1"/>
    <property type="molecule type" value="Genomic_DNA"/>
</dbReference>
<gene>
    <name evidence="7" type="ORF">SD1D_0055</name>
</gene>
<evidence type="ECO:0000259" key="6">
    <source>
        <dbReference type="PROSITE" id="PS50109"/>
    </source>
</evidence>
<dbReference type="Pfam" id="PF00512">
    <property type="entry name" value="HisKA"/>
    <property type="match status" value="1"/>
</dbReference>
<dbReference type="Gene3D" id="3.30.565.10">
    <property type="entry name" value="Histidine kinase-like ATPase, C-terminal domain"/>
    <property type="match status" value="1"/>
</dbReference>
<keyword evidence="4" id="KW-0808">Transferase</keyword>
<name>A0A0K8J2S6_9FIRM</name>
<dbReference type="InterPro" id="IPR004358">
    <property type="entry name" value="Sig_transdc_His_kin-like_C"/>
</dbReference>
<feature type="domain" description="Histidine kinase" evidence="6">
    <location>
        <begin position="26"/>
        <end position="237"/>
    </location>
</feature>
<evidence type="ECO:0000256" key="3">
    <source>
        <dbReference type="ARBA" id="ARBA00022553"/>
    </source>
</evidence>
<evidence type="ECO:0000256" key="1">
    <source>
        <dbReference type="ARBA" id="ARBA00000085"/>
    </source>
</evidence>
<dbReference type="InterPro" id="IPR005467">
    <property type="entry name" value="His_kinase_dom"/>
</dbReference>
<dbReference type="EC" id="2.7.13.3" evidence="2"/>
<dbReference type="InterPro" id="IPR003661">
    <property type="entry name" value="HisK_dim/P_dom"/>
</dbReference>
<evidence type="ECO:0000256" key="2">
    <source>
        <dbReference type="ARBA" id="ARBA00012438"/>
    </source>
</evidence>
<dbReference type="InterPro" id="IPR036890">
    <property type="entry name" value="HATPase_C_sf"/>
</dbReference>
<dbReference type="AlphaFoldDB" id="A0A0K8J2S6"/>
<keyword evidence="3" id="KW-0597">Phosphoprotein</keyword>
<dbReference type="PRINTS" id="PR00344">
    <property type="entry name" value="BCTRLSENSOR"/>
</dbReference>
<accession>A0A0K8J2S6</accession>
<dbReference type="KEGG" id="hsd:SD1D_0055"/>
<dbReference type="GO" id="GO:0000155">
    <property type="term" value="F:phosphorelay sensor kinase activity"/>
    <property type="evidence" value="ECO:0007669"/>
    <property type="project" value="InterPro"/>
</dbReference>
<dbReference type="InterPro" id="IPR003594">
    <property type="entry name" value="HATPase_dom"/>
</dbReference>
<proteinExistence type="predicted"/>
<keyword evidence="4" id="KW-0418">Kinase</keyword>
<dbReference type="Proteomes" id="UP000196053">
    <property type="component" value="Chromosome I"/>
</dbReference>
<dbReference type="InterPro" id="IPR036097">
    <property type="entry name" value="HisK_dim/P_sf"/>
</dbReference>
<organism evidence="7 8">
    <name type="scientific">Herbinix luporum</name>
    <dbReference type="NCBI Taxonomy" id="1679721"/>
    <lineage>
        <taxon>Bacteria</taxon>
        <taxon>Bacillati</taxon>
        <taxon>Bacillota</taxon>
        <taxon>Clostridia</taxon>
        <taxon>Lachnospirales</taxon>
        <taxon>Lachnospiraceae</taxon>
        <taxon>Herbinix</taxon>
    </lineage>
</organism>
<dbReference type="SUPFAM" id="SSF55874">
    <property type="entry name" value="ATPase domain of HSP90 chaperone/DNA topoisomerase II/histidine kinase"/>
    <property type="match status" value="1"/>
</dbReference>
<dbReference type="PROSITE" id="PS50109">
    <property type="entry name" value="HIS_KIN"/>
    <property type="match status" value="1"/>
</dbReference>